<sequence>MTDLSTLELHFSGHETFPLRNMWLKRVCDQADQDGRIAKSVFTDEEAIVRFGVGKNMVSSMKHWALATGMILDENSSKYYRLSSLAKKIFAVDGLDPFSENIATTWLLHWQLAGTSKLETSFKTRSTTWVLLFNTFITADFSNKDLLNNIYKFIANSARKKISENSLQRDIDVCLRSYISLPKNNNSDDISEPVLAELALIRPTTSGKLGFQRGTRSTLPDGIFDYCLIIFWLSLSKDLNALSLYDICHAKGSLGLVFKMDEDAIAERLIGIGERTGDLLIWASTSGIHQVMKKQGLGAIMNNENKMGNKVEISLQYQKSIRIDSDFLKEEAFEANQIIANLANQKILNNQGAFTFTGPYGSGKSSLALAFSSAICRAVHIREHVKNKIKPELKELIESAFPIKSQGWRVLPIVGKKNNYIEEIINSINNNFSWEEKLPNDLTPPELVKKLVELSYNDDGLLVIIDEMGKFLEEALYAGHDIHFFQEIAEVAARSNGRLVVIGILHQSFRQYAIKSGQNIIDEWSKIQGRYADLPVIVGSDEVVELISNAISCDIIPTKSEIFKDVFDEISKHRPAIDKGFIDTLKGCWPLHPVMPVLLSSVSRKQYSQNERSIFTFLSSSEVCAFQDYLKVTDLTDNSCYRPHQFWDYIRANLENTISTSSDSHKWAQSVEAVERVEARVEAECVLHIMILKTISIINIFKNGTGLSSNSTILNAIFFDYRSSEIEEALQKLEEWKVIIFRKYLNSWVVFDGSDFDIDATIKKELKNIEHLDSKELTKVCDIVPVIAKRHYYETGTLRRMEVVLANEYEFEKEFHREMQDHDSFGKFIILYDIESECSDIITKLSSNKIKNDIVVTVSPNKNKLYSLGKELVALNRIFQNGGELENDSVARKEVEGRLNSLRNSIEAEINALLLKSKWMSKEKEFTTHNLSCIASEIADKRYYKTPLINSEIINRNKLSSSAAKARRELMHKLVLNSNIENLGIEGYPAERGLYEIILRKNHLHIRDKKNVWKISPPDKKLSPVLYDLWEETDALFSSGIVEVRDIYKKWRESPFGIQVGIIPILFLIYFLSRKNILSVYKDKYLLTDFMDVEVDELLQSVDRFSVRKVLLGIKEKQFLQSMKLAIEERVSILIQDDSPLEIARGLVRIVFSLPGWVRVTNTLSREAKMVRDKLLEANDPYKILFVDLKQVLSVSDEYDSYLNKIKNCLTELIKAYPKMLNAFQKHLLEELGSANDFSARSQAIVKKVSDLQFKAFLGRMNEVISNKANVETILTFLANKPLSQLDDNDVNLAYLSSTEWITRFKHLEAYLHVENREAQNSVVALVTGIGKSTETRIHNFIVDKDVSDKVDLIAMDIVRKAKDSGIELAMLLAAVTKLSIQDSEGEK</sequence>
<dbReference type="Pfam" id="PF13182">
    <property type="entry name" value="DUF4007"/>
    <property type="match status" value="1"/>
</dbReference>
<protein>
    <submittedName>
        <fullName evidence="3">Uncharacterized protein</fullName>
    </submittedName>
</protein>
<name>A0A0C2IYI9_THEKT</name>
<feature type="domain" description="DUF6079" evidence="2">
    <location>
        <begin position="335"/>
        <end position="501"/>
    </location>
</feature>
<dbReference type="Gene3D" id="3.40.50.300">
    <property type="entry name" value="P-loop containing nucleotide triphosphate hydrolases"/>
    <property type="match status" value="1"/>
</dbReference>
<dbReference type="Proteomes" id="UP000031668">
    <property type="component" value="Unassembled WGS sequence"/>
</dbReference>
<evidence type="ECO:0000259" key="1">
    <source>
        <dbReference type="Pfam" id="PF13182"/>
    </source>
</evidence>
<reference evidence="3 4" key="1">
    <citation type="journal article" date="2014" name="Genome Biol. Evol.">
        <title>The genome of the myxosporean Thelohanellus kitauei shows adaptations to nutrient acquisition within its fish host.</title>
        <authorList>
            <person name="Yang Y."/>
            <person name="Xiong J."/>
            <person name="Zhou Z."/>
            <person name="Huo F."/>
            <person name="Miao W."/>
            <person name="Ran C."/>
            <person name="Liu Y."/>
            <person name="Zhang J."/>
            <person name="Feng J."/>
            <person name="Wang M."/>
            <person name="Wang M."/>
            <person name="Wang L."/>
            <person name="Yao B."/>
        </authorList>
    </citation>
    <scope>NUCLEOTIDE SEQUENCE [LARGE SCALE GENOMIC DNA]</scope>
    <source>
        <strain evidence="3">Wuqing</strain>
    </source>
</reference>
<dbReference type="InterPro" id="IPR045725">
    <property type="entry name" value="DUF6079_N"/>
</dbReference>
<dbReference type="SUPFAM" id="SSF52540">
    <property type="entry name" value="P-loop containing nucleoside triphosphate hydrolases"/>
    <property type="match status" value="1"/>
</dbReference>
<dbReference type="OrthoDB" id="10624161at2759"/>
<evidence type="ECO:0000313" key="4">
    <source>
        <dbReference type="Proteomes" id="UP000031668"/>
    </source>
</evidence>
<keyword evidence="4" id="KW-1185">Reference proteome</keyword>
<organism evidence="3 4">
    <name type="scientific">Thelohanellus kitauei</name>
    <name type="common">Myxosporean</name>
    <dbReference type="NCBI Taxonomy" id="669202"/>
    <lineage>
        <taxon>Eukaryota</taxon>
        <taxon>Metazoa</taxon>
        <taxon>Cnidaria</taxon>
        <taxon>Myxozoa</taxon>
        <taxon>Myxosporea</taxon>
        <taxon>Bivalvulida</taxon>
        <taxon>Platysporina</taxon>
        <taxon>Myxobolidae</taxon>
        <taxon>Thelohanellus</taxon>
    </lineage>
</organism>
<dbReference type="InterPro" id="IPR025248">
    <property type="entry name" value="DUF4007"/>
</dbReference>
<dbReference type="Pfam" id="PF19557">
    <property type="entry name" value="DUF6079_1st"/>
    <property type="match status" value="1"/>
</dbReference>
<proteinExistence type="predicted"/>
<evidence type="ECO:0000313" key="3">
    <source>
        <dbReference type="EMBL" id="KII70599.1"/>
    </source>
</evidence>
<evidence type="ECO:0000259" key="2">
    <source>
        <dbReference type="Pfam" id="PF19557"/>
    </source>
</evidence>
<comment type="caution">
    <text evidence="3">The sequence shown here is derived from an EMBL/GenBank/DDBJ whole genome shotgun (WGS) entry which is preliminary data.</text>
</comment>
<dbReference type="InterPro" id="IPR027417">
    <property type="entry name" value="P-loop_NTPase"/>
</dbReference>
<dbReference type="EMBL" id="JWZT01002013">
    <property type="protein sequence ID" value="KII70599.1"/>
    <property type="molecule type" value="Genomic_DNA"/>
</dbReference>
<gene>
    <name evidence="3" type="ORF">RF11_02296</name>
</gene>
<feature type="domain" description="DUF4007" evidence="1">
    <location>
        <begin position="11"/>
        <end position="295"/>
    </location>
</feature>
<accession>A0A0C2IYI9</accession>